<keyword evidence="3 6" id="KW-0863">Zinc-finger</keyword>
<sequence>MVDATPTAQADFQESGVRRLPQEFNMTCSICQCCSNKAAQRQGGCVVTIACQHVFHYKCLETWLATNKTCPSCSTILHLKDDPSKTFANPETPPGFFETGVKYTKFPLGPKCSICEKREIGYEDRAVRIIKCGHIFHDTCLRVRTLDHDRCPTCRARLFNGDPWEYLSTTDFDEVCHFVHMDAHLEPKA</sequence>
<dbReference type="Pfam" id="PF12678">
    <property type="entry name" value="zf-rbx1"/>
    <property type="match status" value="1"/>
</dbReference>
<dbReference type="InterPro" id="IPR013083">
    <property type="entry name" value="Znf_RING/FYVE/PHD"/>
</dbReference>
<dbReference type="SMART" id="SM00184">
    <property type="entry name" value="RING"/>
    <property type="match status" value="2"/>
</dbReference>
<reference evidence="10" key="2">
    <citation type="submission" date="2020-04" db="EMBL/GenBank/DDBJ databases">
        <authorList>
            <consortium name="NCBI Genome Project"/>
        </authorList>
    </citation>
    <scope>NUCLEOTIDE SEQUENCE</scope>
    <source>
        <strain evidence="10">CBS 304.34</strain>
    </source>
</reference>
<dbReference type="RefSeq" id="XP_033572883.1">
    <property type="nucleotide sequence ID" value="XM_033722303.1"/>
</dbReference>
<feature type="domain" description="RING-type" evidence="7">
    <location>
        <begin position="112"/>
        <end position="155"/>
    </location>
</feature>
<reference evidence="10" key="3">
    <citation type="submission" date="2025-04" db="UniProtKB">
        <authorList>
            <consortium name="RefSeq"/>
        </authorList>
    </citation>
    <scope>IDENTIFICATION</scope>
    <source>
        <strain evidence="10">CBS 304.34</strain>
    </source>
</reference>
<dbReference type="GO" id="GO:0008270">
    <property type="term" value="F:zinc ion binding"/>
    <property type="evidence" value="ECO:0007669"/>
    <property type="project" value="UniProtKB-KW"/>
</dbReference>
<proteinExistence type="predicted"/>
<keyword evidence="9" id="KW-1185">Reference proteome</keyword>
<dbReference type="GO" id="GO:0016567">
    <property type="term" value="P:protein ubiquitination"/>
    <property type="evidence" value="ECO:0007669"/>
    <property type="project" value="UniProtKB-UniPathway"/>
</dbReference>
<protein>
    <recommendedName>
        <fullName evidence="7">RING-type domain-containing protein</fullName>
    </recommendedName>
</protein>
<evidence type="ECO:0000256" key="6">
    <source>
        <dbReference type="PROSITE-ProRule" id="PRU00175"/>
    </source>
</evidence>
<dbReference type="Proteomes" id="UP000504636">
    <property type="component" value="Unplaced"/>
</dbReference>
<dbReference type="GO" id="GO:0051603">
    <property type="term" value="P:proteolysis involved in protein catabolic process"/>
    <property type="evidence" value="ECO:0007669"/>
    <property type="project" value="UniProtKB-ARBA"/>
</dbReference>
<name>A0A6A6YBC2_9PEZI</name>
<evidence type="ECO:0000313" key="10">
    <source>
        <dbReference type="RefSeq" id="XP_033572883.1"/>
    </source>
</evidence>
<dbReference type="SUPFAM" id="SSF57850">
    <property type="entry name" value="RING/U-box"/>
    <property type="match status" value="2"/>
</dbReference>
<keyword evidence="5" id="KW-0862">Zinc</keyword>
<accession>A0A6A6YBC2</accession>
<dbReference type="InterPro" id="IPR001841">
    <property type="entry name" value="Znf_RING"/>
</dbReference>
<evidence type="ECO:0000313" key="8">
    <source>
        <dbReference type="EMBL" id="KAF2805919.1"/>
    </source>
</evidence>
<evidence type="ECO:0000256" key="5">
    <source>
        <dbReference type="ARBA" id="ARBA00022833"/>
    </source>
</evidence>
<evidence type="ECO:0000256" key="3">
    <source>
        <dbReference type="ARBA" id="ARBA00022771"/>
    </source>
</evidence>
<dbReference type="UniPathway" id="UPA00143"/>
<organism evidence="8">
    <name type="scientific">Mytilinidion resinicola</name>
    <dbReference type="NCBI Taxonomy" id="574789"/>
    <lineage>
        <taxon>Eukaryota</taxon>
        <taxon>Fungi</taxon>
        <taxon>Dikarya</taxon>
        <taxon>Ascomycota</taxon>
        <taxon>Pezizomycotina</taxon>
        <taxon>Dothideomycetes</taxon>
        <taxon>Pleosporomycetidae</taxon>
        <taxon>Mytilinidiales</taxon>
        <taxon>Mytilinidiaceae</taxon>
        <taxon>Mytilinidion</taxon>
    </lineage>
</organism>
<keyword evidence="2" id="KW-0479">Metal-binding</keyword>
<dbReference type="Gene3D" id="3.30.40.10">
    <property type="entry name" value="Zinc/RING finger domain, C3HC4 (zinc finger)"/>
    <property type="match status" value="2"/>
</dbReference>
<reference evidence="8 10" key="1">
    <citation type="journal article" date="2020" name="Stud. Mycol.">
        <title>101 Dothideomycetes genomes: a test case for predicting lifestyles and emergence of pathogens.</title>
        <authorList>
            <person name="Haridas S."/>
            <person name="Albert R."/>
            <person name="Binder M."/>
            <person name="Bloem J."/>
            <person name="Labutti K."/>
            <person name="Salamov A."/>
            <person name="Andreopoulos B."/>
            <person name="Baker S."/>
            <person name="Barry K."/>
            <person name="Bills G."/>
            <person name="Bluhm B."/>
            <person name="Cannon C."/>
            <person name="Castanera R."/>
            <person name="Culley D."/>
            <person name="Daum C."/>
            <person name="Ezra D."/>
            <person name="Gonzalez J."/>
            <person name="Henrissat B."/>
            <person name="Kuo A."/>
            <person name="Liang C."/>
            <person name="Lipzen A."/>
            <person name="Lutzoni F."/>
            <person name="Magnuson J."/>
            <person name="Mondo S."/>
            <person name="Nolan M."/>
            <person name="Ohm R."/>
            <person name="Pangilinan J."/>
            <person name="Park H.-J."/>
            <person name="Ramirez L."/>
            <person name="Alfaro M."/>
            <person name="Sun H."/>
            <person name="Tritt A."/>
            <person name="Yoshinaga Y."/>
            <person name="Zwiers L.-H."/>
            <person name="Turgeon B."/>
            <person name="Goodwin S."/>
            <person name="Spatafora J."/>
            <person name="Crous P."/>
            <person name="Grigoriev I."/>
        </authorList>
    </citation>
    <scope>NUCLEOTIDE SEQUENCE</scope>
    <source>
        <strain evidence="8 10">CBS 304.34</strain>
    </source>
</reference>
<comment type="pathway">
    <text evidence="1">Protein modification; protein ubiquitination.</text>
</comment>
<evidence type="ECO:0000256" key="4">
    <source>
        <dbReference type="ARBA" id="ARBA00022786"/>
    </source>
</evidence>
<dbReference type="OrthoDB" id="8062037at2759"/>
<dbReference type="PROSITE" id="PS50089">
    <property type="entry name" value="ZF_RING_2"/>
    <property type="match status" value="2"/>
</dbReference>
<evidence type="ECO:0000259" key="7">
    <source>
        <dbReference type="PROSITE" id="PS50089"/>
    </source>
</evidence>
<dbReference type="EMBL" id="MU003708">
    <property type="protein sequence ID" value="KAF2805919.1"/>
    <property type="molecule type" value="Genomic_DNA"/>
</dbReference>
<dbReference type="AlphaFoldDB" id="A0A6A6YBC2"/>
<evidence type="ECO:0000256" key="1">
    <source>
        <dbReference type="ARBA" id="ARBA00004906"/>
    </source>
</evidence>
<evidence type="ECO:0000256" key="2">
    <source>
        <dbReference type="ARBA" id="ARBA00022723"/>
    </source>
</evidence>
<dbReference type="Pfam" id="PF13639">
    <property type="entry name" value="zf-RING_2"/>
    <property type="match status" value="1"/>
</dbReference>
<dbReference type="GeneID" id="54463196"/>
<feature type="domain" description="RING-type" evidence="7">
    <location>
        <begin position="28"/>
        <end position="74"/>
    </location>
</feature>
<keyword evidence="4" id="KW-0833">Ubl conjugation pathway</keyword>
<dbReference type="InterPro" id="IPR024766">
    <property type="entry name" value="Znf_RING_H2"/>
</dbReference>
<evidence type="ECO:0000313" key="9">
    <source>
        <dbReference type="Proteomes" id="UP000504636"/>
    </source>
</evidence>
<dbReference type="PANTHER" id="PTHR45969">
    <property type="entry name" value="RING ZINC FINGER PROTEIN-RELATED"/>
    <property type="match status" value="1"/>
</dbReference>
<gene>
    <name evidence="8 10" type="ORF">BDZ99DRAFT_479940</name>
</gene>